<accession>B6VKP5</accession>
<dbReference type="KEGG" id="pay:PAU_01475"/>
<gene>
    <name evidence="1" type="ordered locus">PAU_01475</name>
    <name evidence="2" type="ORF">PA-RVA3-4009</name>
</gene>
<reference evidence="2" key="1">
    <citation type="journal article" date="2008" name="Proc. Natl. Acad. Sci. U.S.A.">
        <title>Rapid virulence annotation (RVA): identification of virulence factors using a bacterial genome library and multiple invertebrate hosts.</title>
        <authorList>
            <person name="Waterfield N.R."/>
            <person name="Sanchez-Contreras M."/>
            <person name="Eleftherianos I."/>
            <person name="Dowling A."/>
            <person name="Wilkinson P."/>
            <person name="Parkhill J."/>
            <person name="Thomson N."/>
            <person name="Reynolds S.E."/>
            <person name="Bode H.B."/>
            <person name="Dorus S."/>
            <person name="Ffrench-Constant R.H."/>
        </authorList>
    </citation>
    <scope>NUCLEOTIDE SEQUENCE</scope>
    <source>
        <strain evidence="2">ATCC 43949</strain>
    </source>
</reference>
<protein>
    <submittedName>
        <fullName evidence="2">Uncharacterized protein</fullName>
    </submittedName>
</protein>
<dbReference type="AlphaFoldDB" id="B6VKP5"/>
<accession>C7BTA7</accession>
<dbReference type="EMBL" id="FM211045">
    <property type="protein sequence ID" value="CAR66725.1"/>
    <property type="molecule type" value="Genomic_DNA"/>
</dbReference>
<reference evidence="1 3" key="4">
    <citation type="journal article" date="2009" name="BMC Genomics">
        <title>Comparative genomics of the emerging human pathogen Photorhabdus asymbiotica with the insect pathogen Photorhabdus luminescens.</title>
        <authorList>
            <person name="Wilkinson P."/>
            <person name="Waterfield N.R."/>
            <person name="Crossman L."/>
            <person name="Corton C."/>
            <person name="Sanchez-Contreras M."/>
            <person name="Vlisidou I."/>
            <person name="Barron A."/>
            <person name="Bignell A."/>
            <person name="Clark L."/>
            <person name="Ormond D."/>
            <person name="Mayho M."/>
            <person name="Bason N."/>
            <person name="Smith F."/>
            <person name="Simmonds M."/>
            <person name="Churcher C."/>
            <person name="Harris D."/>
            <person name="Thompson N.R."/>
            <person name="Quail M."/>
            <person name="Parkhill J."/>
            <person name="ffrench-Constant R.H."/>
        </authorList>
    </citation>
    <scope>NUCLEOTIDE SEQUENCE [LARGE SCALE GENOMIC DNA]</scope>
    <source>
        <strain evidence="3">ATCC 43949 / 3105-77</strain>
        <strain evidence="1">ATCC43949</strain>
    </source>
</reference>
<evidence type="ECO:0000313" key="3">
    <source>
        <dbReference type="Proteomes" id="UP000002747"/>
    </source>
</evidence>
<proteinExistence type="predicted"/>
<dbReference type="EMBL" id="FM162591">
    <property type="protein sequence ID" value="CAQ83567.1"/>
    <property type="molecule type" value="Genomic_DNA"/>
</dbReference>
<sequence>MRLFGQLFCSTQSVLIHCDNTLSSQWQHWKIKWFNIQSFQTLKVQNNILGKND</sequence>
<reference evidence="1" key="2">
    <citation type="submission" date="2008-05" db="EMBL/GenBank/DDBJ databases">
        <authorList>
            <person name="Crossman L.C."/>
        </authorList>
    </citation>
    <scope>NUCLEOTIDE SEQUENCE</scope>
    <source>
        <strain evidence="1">ATCC43949</strain>
    </source>
</reference>
<name>B6VKP5_PHOAA</name>
<dbReference type="Proteomes" id="UP000002747">
    <property type="component" value="Chromosome"/>
</dbReference>
<evidence type="ECO:0000313" key="2">
    <source>
        <dbReference type="EMBL" id="CAR66725.1"/>
    </source>
</evidence>
<dbReference type="STRING" id="291112.PAU_01475"/>
<evidence type="ECO:0000313" key="1">
    <source>
        <dbReference type="EMBL" id="CAQ83567.1"/>
    </source>
</evidence>
<reference evidence="2" key="3">
    <citation type="submission" date="2008-09" db="EMBL/GenBank/DDBJ databases">
        <authorList>
            <person name="Thomson N.R."/>
        </authorList>
    </citation>
    <scope>NUCLEOTIDE SEQUENCE</scope>
    <source>
        <strain evidence="2">ATCC 43949</strain>
    </source>
</reference>
<organism evidence="2">
    <name type="scientific">Photorhabdus asymbiotica subsp. asymbiotica (strain ATCC 43949 / 3105-77)</name>
    <name type="common">Xenorhabdus luminescens (strain 2)</name>
    <dbReference type="NCBI Taxonomy" id="553480"/>
    <lineage>
        <taxon>Bacteria</taxon>
        <taxon>Pseudomonadati</taxon>
        <taxon>Pseudomonadota</taxon>
        <taxon>Gammaproteobacteria</taxon>
        <taxon>Enterobacterales</taxon>
        <taxon>Morganellaceae</taxon>
        <taxon>Photorhabdus</taxon>
    </lineage>
</organism>